<reference evidence="1" key="1">
    <citation type="submission" date="2023-05" db="EMBL/GenBank/DDBJ databases">
        <title>Nepenthes gracilis genome sequencing.</title>
        <authorList>
            <person name="Fukushima K."/>
        </authorList>
    </citation>
    <scope>NUCLEOTIDE SEQUENCE</scope>
    <source>
        <strain evidence="1">SING2019-196</strain>
    </source>
</reference>
<evidence type="ECO:0000313" key="2">
    <source>
        <dbReference type="Proteomes" id="UP001279734"/>
    </source>
</evidence>
<name>A0AAD3SVA9_NEPGR</name>
<accession>A0AAD3SVA9</accession>
<dbReference type="EMBL" id="BSYO01000018">
    <property type="protein sequence ID" value="GMH17591.1"/>
    <property type="molecule type" value="Genomic_DNA"/>
</dbReference>
<evidence type="ECO:0000313" key="1">
    <source>
        <dbReference type="EMBL" id="GMH17591.1"/>
    </source>
</evidence>
<dbReference type="Proteomes" id="UP001279734">
    <property type="component" value="Unassembled WGS sequence"/>
</dbReference>
<gene>
    <name evidence="1" type="ORF">Nepgr_019432</name>
</gene>
<sequence length="128" mass="14853">MRIFEYEIESLRSNIQISISGAEGRVFNAFMVYLAETLLFLRNQNRRLTLRDHVRFSSATQKLWGSVAPVDLTDRELIRTLSSVAKELVESFPNKILQFQVKNSKSLVRKVEVFLLLLLEFLKESTLC</sequence>
<keyword evidence="2" id="KW-1185">Reference proteome</keyword>
<comment type="caution">
    <text evidence="1">The sequence shown here is derived from an EMBL/GenBank/DDBJ whole genome shotgun (WGS) entry which is preliminary data.</text>
</comment>
<protein>
    <submittedName>
        <fullName evidence="1">Uncharacterized protein</fullName>
    </submittedName>
</protein>
<dbReference type="AlphaFoldDB" id="A0AAD3SVA9"/>
<organism evidence="1 2">
    <name type="scientific">Nepenthes gracilis</name>
    <name type="common">Slender pitcher plant</name>
    <dbReference type="NCBI Taxonomy" id="150966"/>
    <lineage>
        <taxon>Eukaryota</taxon>
        <taxon>Viridiplantae</taxon>
        <taxon>Streptophyta</taxon>
        <taxon>Embryophyta</taxon>
        <taxon>Tracheophyta</taxon>
        <taxon>Spermatophyta</taxon>
        <taxon>Magnoliopsida</taxon>
        <taxon>eudicotyledons</taxon>
        <taxon>Gunneridae</taxon>
        <taxon>Pentapetalae</taxon>
        <taxon>Caryophyllales</taxon>
        <taxon>Nepenthaceae</taxon>
        <taxon>Nepenthes</taxon>
    </lineage>
</organism>
<proteinExistence type="predicted"/>